<protein>
    <submittedName>
        <fullName evidence="1">Uncharacterized protein</fullName>
    </submittedName>
</protein>
<name>A0A8S5P6Z4_9CAUD</name>
<organism evidence="1">
    <name type="scientific">Siphoviridae sp. ctrvp54</name>
    <dbReference type="NCBI Taxonomy" id="2825690"/>
    <lineage>
        <taxon>Viruses</taxon>
        <taxon>Duplodnaviria</taxon>
        <taxon>Heunggongvirae</taxon>
        <taxon>Uroviricota</taxon>
        <taxon>Caudoviricetes</taxon>
    </lineage>
</organism>
<sequence length="90" mass="10716">MNKNDCAATITIKKPKANDPLLFIEFDRGNFAERMLMLKQAYTIAFKMQIEETEFPCDRMIRLATTQLQELADELYEQIERMYKYKVIKI</sequence>
<accession>A0A8S5P6Z4</accession>
<reference evidence="1" key="1">
    <citation type="journal article" date="2021" name="Proc. Natl. Acad. Sci. U.S.A.">
        <title>A Catalog of Tens of Thousands of Viruses from Human Metagenomes Reveals Hidden Associations with Chronic Diseases.</title>
        <authorList>
            <person name="Tisza M.J."/>
            <person name="Buck C.B."/>
        </authorList>
    </citation>
    <scope>NUCLEOTIDE SEQUENCE</scope>
    <source>
        <strain evidence="1">Ctrvp54</strain>
    </source>
</reference>
<proteinExistence type="predicted"/>
<dbReference type="EMBL" id="BK015354">
    <property type="protein sequence ID" value="DAE02862.1"/>
    <property type="molecule type" value="Genomic_DNA"/>
</dbReference>
<evidence type="ECO:0000313" key="1">
    <source>
        <dbReference type="EMBL" id="DAE02862.1"/>
    </source>
</evidence>